<feature type="coiled-coil region" evidence="1">
    <location>
        <begin position="246"/>
        <end position="280"/>
    </location>
</feature>
<sequence>MKQMEKKNGRGMSVSMPQSHINTSELPLPIHNGLENNSVNNSNDANNSQTEKSTKNRKISRRQTDDLRQNKKRPESNGLKTNTILHGMADPQHSRDIIHSNPSSVFPVSASASVSSISASSSSSSSSKDYKTPIVHVSKMVHLADGMKGFLLDNGDGVFAVPAQKRGGDFLVFFEYVFKTISLKTRYVYVYYIFLFFLFLFVWIYRIESQTQKSETKNTIESETEKEASSSLHLDITKAEECIKVTKEMENLQQSLKRKIQMLNEAISNLHSALEELDETQPSGFSFTYLYTYFYYCCNIP</sequence>
<feature type="compositionally biased region" description="Low complexity" evidence="2">
    <location>
        <begin position="36"/>
        <end position="48"/>
    </location>
</feature>
<evidence type="ECO:0000313" key="4">
    <source>
        <dbReference type="EMBL" id="ETO26964.1"/>
    </source>
</evidence>
<keyword evidence="3" id="KW-0472">Membrane</keyword>
<dbReference type="EMBL" id="ASPP01007543">
    <property type="protein sequence ID" value="ETO26964.1"/>
    <property type="molecule type" value="Genomic_DNA"/>
</dbReference>
<evidence type="ECO:0000256" key="3">
    <source>
        <dbReference type="SAM" id="Phobius"/>
    </source>
</evidence>
<feature type="region of interest" description="Disordered" evidence="2">
    <location>
        <begin position="1"/>
        <end position="84"/>
    </location>
</feature>
<gene>
    <name evidence="4" type="ORF">RFI_10171</name>
</gene>
<organism evidence="4 5">
    <name type="scientific">Reticulomyxa filosa</name>
    <dbReference type="NCBI Taxonomy" id="46433"/>
    <lineage>
        <taxon>Eukaryota</taxon>
        <taxon>Sar</taxon>
        <taxon>Rhizaria</taxon>
        <taxon>Retaria</taxon>
        <taxon>Foraminifera</taxon>
        <taxon>Monothalamids</taxon>
        <taxon>Reticulomyxidae</taxon>
        <taxon>Reticulomyxa</taxon>
    </lineage>
</organism>
<feature type="compositionally biased region" description="Basic and acidic residues" evidence="2">
    <location>
        <begin position="62"/>
        <end position="75"/>
    </location>
</feature>
<feature type="transmembrane region" description="Helical" evidence="3">
    <location>
        <begin position="188"/>
        <end position="205"/>
    </location>
</feature>
<dbReference type="Proteomes" id="UP000023152">
    <property type="component" value="Unassembled WGS sequence"/>
</dbReference>
<keyword evidence="1" id="KW-0175">Coiled coil</keyword>
<name>X6NMQ5_RETFI</name>
<evidence type="ECO:0000256" key="1">
    <source>
        <dbReference type="SAM" id="Coils"/>
    </source>
</evidence>
<reference evidence="4 5" key="1">
    <citation type="journal article" date="2013" name="Curr. Biol.">
        <title>The Genome of the Foraminiferan Reticulomyxa filosa.</title>
        <authorList>
            <person name="Glockner G."/>
            <person name="Hulsmann N."/>
            <person name="Schleicher M."/>
            <person name="Noegel A.A."/>
            <person name="Eichinger L."/>
            <person name="Gallinger C."/>
            <person name="Pawlowski J."/>
            <person name="Sierra R."/>
            <person name="Euteneuer U."/>
            <person name="Pillet L."/>
            <person name="Moustafa A."/>
            <person name="Platzer M."/>
            <person name="Groth M."/>
            <person name="Szafranski K."/>
            <person name="Schliwa M."/>
        </authorList>
    </citation>
    <scope>NUCLEOTIDE SEQUENCE [LARGE SCALE GENOMIC DNA]</scope>
</reference>
<dbReference type="AlphaFoldDB" id="X6NMQ5"/>
<protein>
    <submittedName>
        <fullName evidence="4">Uncharacterized protein</fullName>
    </submittedName>
</protein>
<keyword evidence="3" id="KW-0812">Transmembrane</keyword>
<accession>X6NMQ5</accession>
<evidence type="ECO:0000313" key="5">
    <source>
        <dbReference type="Proteomes" id="UP000023152"/>
    </source>
</evidence>
<feature type="compositionally biased region" description="Polar residues" evidence="2">
    <location>
        <begin position="15"/>
        <end position="25"/>
    </location>
</feature>
<keyword evidence="5" id="KW-1185">Reference proteome</keyword>
<proteinExistence type="predicted"/>
<comment type="caution">
    <text evidence="4">The sequence shown here is derived from an EMBL/GenBank/DDBJ whole genome shotgun (WGS) entry which is preliminary data.</text>
</comment>
<keyword evidence="3" id="KW-1133">Transmembrane helix</keyword>
<evidence type="ECO:0000256" key="2">
    <source>
        <dbReference type="SAM" id="MobiDB-lite"/>
    </source>
</evidence>